<dbReference type="InterPro" id="IPR029044">
    <property type="entry name" value="Nucleotide-diphossugar_trans"/>
</dbReference>
<dbReference type="EC" id="2.4.1.-" evidence="6"/>
<dbReference type="PANTHER" id="PTHR13778:SF47">
    <property type="entry name" value="LIPOPOLYSACCHARIDE 1,3-GALACTOSYLTRANSFERASE"/>
    <property type="match status" value="1"/>
</dbReference>
<protein>
    <recommendedName>
        <fullName evidence="6">Hexosyltransferase</fullName>
        <ecNumber evidence="6">2.4.1.-</ecNumber>
    </recommendedName>
</protein>
<comment type="pathway">
    <text evidence="1">Glycan metabolism; pectin biosynthesis.</text>
</comment>
<proteinExistence type="inferred from homology"/>
<keyword evidence="5" id="KW-0479">Metal-binding</keyword>
<dbReference type="KEGG" id="mis:MICPUN_58074"/>
<dbReference type="InterPro" id="IPR050748">
    <property type="entry name" value="Glycosyltrans_8_dom-fam"/>
</dbReference>
<evidence type="ECO:0000256" key="1">
    <source>
        <dbReference type="ARBA" id="ARBA00004877"/>
    </source>
</evidence>
<evidence type="ECO:0000256" key="2">
    <source>
        <dbReference type="ARBA" id="ARBA00006351"/>
    </source>
</evidence>
<keyword evidence="3" id="KW-0328">Glycosyltransferase</keyword>
<dbReference type="InterPro" id="IPR002495">
    <property type="entry name" value="Glyco_trans_8"/>
</dbReference>
<name>C1E4K8_MICCC</name>
<dbReference type="EMBL" id="CP001325">
    <property type="protein sequence ID" value="ACO62736.1"/>
    <property type="molecule type" value="Genomic_DNA"/>
</dbReference>
<sequence length="363" mass="40532">MCVDPAFNVAPPPTHVVLLCDENIEQGLFATINSIVANCATPNDLHLHVGLESSRIEACAEELEALFGDKVRALEVVDVHSVPTIVPWYRRVSAMLGVKRTSNLMNYARFFVADMFPSLASDPRNTYVFMDVDKIVYGDVHAHDLELRARFREANVDGQFLVVGLDASRTVFRSLGLTSWRDRVRFLIFCKRHGLDHRRMYPFNAGYYVATIGLFRGIPQRCESLIRRGLLNICTFNTQPLMMCTLWDRTHALAWNWNVVNYGWKPNLSIDRVNMGSIHWNGPSKGWDPDNEYHAAFAEYAVCDRARAAAVAAAKKRRDERDAAVAAARELVQGVAASETHVGGTAVAVEHVPADAAVKVAAY</sequence>
<keyword evidence="4" id="KW-0808">Transferase</keyword>
<dbReference type="Gene3D" id="3.90.550.10">
    <property type="entry name" value="Spore Coat Polysaccharide Biosynthesis Protein SpsA, Chain A"/>
    <property type="match status" value="1"/>
</dbReference>
<dbReference type="Proteomes" id="UP000002009">
    <property type="component" value="Chromosome 4"/>
</dbReference>
<evidence type="ECO:0000256" key="4">
    <source>
        <dbReference type="ARBA" id="ARBA00022679"/>
    </source>
</evidence>
<evidence type="ECO:0000313" key="7">
    <source>
        <dbReference type="EMBL" id="ACO62736.1"/>
    </source>
</evidence>
<comment type="similarity">
    <text evidence="2 6">Belongs to the glycosyltransferase 8 family.</text>
</comment>
<dbReference type="Pfam" id="PF01501">
    <property type="entry name" value="Glyco_transf_8"/>
    <property type="match status" value="1"/>
</dbReference>
<evidence type="ECO:0000256" key="6">
    <source>
        <dbReference type="RuleBase" id="RU362027"/>
    </source>
</evidence>
<accession>C1E4K8</accession>
<dbReference type="SUPFAM" id="SSF53448">
    <property type="entry name" value="Nucleotide-diphospho-sugar transferases"/>
    <property type="match status" value="1"/>
</dbReference>
<gene>
    <name evidence="7" type="ORF">MICPUN_58074</name>
</gene>
<keyword evidence="8" id="KW-1185">Reference proteome</keyword>
<evidence type="ECO:0000313" key="8">
    <source>
        <dbReference type="Proteomes" id="UP000002009"/>
    </source>
</evidence>
<reference evidence="7 8" key="1">
    <citation type="journal article" date="2009" name="Science">
        <title>Green evolution and dynamic adaptations revealed by genomes of the marine picoeukaryotes Micromonas.</title>
        <authorList>
            <person name="Worden A.Z."/>
            <person name="Lee J.H."/>
            <person name="Mock T."/>
            <person name="Rouze P."/>
            <person name="Simmons M.P."/>
            <person name="Aerts A.L."/>
            <person name="Allen A.E."/>
            <person name="Cuvelier M.L."/>
            <person name="Derelle E."/>
            <person name="Everett M.V."/>
            <person name="Foulon E."/>
            <person name="Grimwood J."/>
            <person name="Gundlach H."/>
            <person name="Henrissat B."/>
            <person name="Napoli C."/>
            <person name="McDonald S.M."/>
            <person name="Parker M.S."/>
            <person name="Rombauts S."/>
            <person name="Salamov A."/>
            <person name="Von Dassow P."/>
            <person name="Badger J.H."/>
            <person name="Coutinho P.M."/>
            <person name="Demir E."/>
            <person name="Dubchak I."/>
            <person name="Gentemann C."/>
            <person name="Eikrem W."/>
            <person name="Gready J.E."/>
            <person name="John U."/>
            <person name="Lanier W."/>
            <person name="Lindquist E.A."/>
            <person name="Lucas S."/>
            <person name="Mayer K.F."/>
            <person name="Moreau H."/>
            <person name="Not F."/>
            <person name="Otillar R."/>
            <person name="Panaud O."/>
            <person name="Pangilinan J."/>
            <person name="Paulsen I."/>
            <person name="Piegu B."/>
            <person name="Poliakov A."/>
            <person name="Robbens S."/>
            <person name="Schmutz J."/>
            <person name="Toulza E."/>
            <person name="Wyss T."/>
            <person name="Zelensky A."/>
            <person name="Zhou K."/>
            <person name="Armbrust E.V."/>
            <person name="Bhattacharya D."/>
            <person name="Goodenough U.W."/>
            <person name="Van de Peer Y."/>
            <person name="Grigoriev I.V."/>
        </authorList>
    </citation>
    <scope>NUCLEOTIDE SEQUENCE [LARGE SCALE GENOMIC DNA]</scope>
    <source>
        <strain evidence="8">RCC299 / NOUM17</strain>
    </source>
</reference>
<dbReference type="RefSeq" id="XP_002501478.1">
    <property type="nucleotide sequence ID" value="XM_002501432.1"/>
</dbReference>
<dbReference type="GeneID" id="8243165"/>
<organism evidence="7 8">
    <name type="scientific">Micromonas commoda (strain RCC299 / NOUM17 / CCMP2709)</name>
    <name type="common">Picoplanktonic green alga</name>
    <dbReference type="NCBI Taxonomy" id="296587"/>
    <lineage>
        <taxon>Eukaryota</taxon>
        <taxon>Viridiplantae</taxon>
        <taxon>Chlorophyta</taxon>
        <taxon>Mamiellophyceae</taxon>
        <taxon>Mamiellales</taxon>
        <taxon>Mamiellaceae</taxon>
        <taxon>Micromonas</taxon>
    </lineage>
</organism>
<dbReference type="GO" id="GO:0016757">
    <property type="term" value="F:glycosyltransferase activity"/>
    <property type="evidence" value="ECO:0007669"/>
    <property type="project" value="UniProtKB-KW"/>
</dbReference>
<dbReference type="GO" id="GO:0046872">
    <property type="term" value="F:metal ion binding"/>
    <property type="evidence" value="ECO:0007669"/>
    <property type="project" value="UniProtKB-KW"/>
</dbReference>
<dbReference type="PANTHER" id="PTHR13778">
    <property type="entry name" value="GLYCOSYLTRANSFERASE 8 DOMAIN-CONTAINING PROTEIN"/>
    <property type="match status" value="1"/>
</dbReference>
<dbReference type="OrthoDB" id="411524at2759"/>
<dbReference type="InParanoid" id="C1E4K8"/>
<evidence type="ECO:0000256" key="3">
    <source>
        <dbReference type="ARBA" id="ARBA00022676"/>
    </source>
</evidence>
<dbReference type="AlphaFoldDB" id="C1E4K8"/>
<evidence type="ECO:0000256" key="5">
    <source>
        <dbReference type="ARBA" id="ARBA00022723"/>
    </source>
</evidence>